<dbReference type="GeneID" id="99683499"/>
<sequence>MSGTLPSADTARALVLALAETAGLVATPRAPAGEQAEREACDLIERCLQLCRDAPAVPAEPVRTVHHFACTGGTLICKCLAALPNVQLLSEVDPLSTLRWNRIQPQFAPTDTTLQLRQSPRGVSPELLVRLFAQNLLAIQAECAALGQHLVLRDHAHSHFCVGDSVPERPTLREMLPPDLPVLSVVTVRHPIDSYIALSGNGWIHHAPGTFDEYCRRYQAFLDRHDALPTVRYEDFVERPEPTMRALCELLQLPFREDFVQLFPAIRLTGDSGRGGEQIAERPRRRPPPPLCAELLASHEVGPLCARLGYAPSTLQEGLEPPPASTGDR</sequence>
<reference evidence="1 2" key="1">
    <citation type="submission" date="2019-03" db="EMBL/GenBank/DDBJ databases">
        <title>Genomic Encyclopedia of Type Strains, Phase IV (KMG-IV): sequencing the most valuable type-strain genomes for metagenomic binning, comparative biology and taxonomic classification.</title>
        <authorList>
            <person name="Goeker M."/>
        </authorList>
    </citation>
    <scope>NUCLEOTIDE SEQUENCE [LARGE SCALE GENOMIC DNA]</scope>
    <source>
        <strain evidence="1 2">DSM 1709</strain>
    </source>
</reference>
<dbReference type="Proteomes" id="UP000295106">
    <property type="component" value="Unassembled WGS sequence"/>
</dbReference>
<dbReference type="EMBL" id="SLXD01000006">
    <property type="protein sequence ID" value="TCP02535.1"/>
    <property type="molecule type" value="Genomic_DNA"/>
</dbReference>
<dbReference type="AlphaFoldDB" id="A0A4R2MBS9"/>
<name>A0A4R2MBS9_RUBGE</name>
<keyword evidence="1" id="KW-0808">Transferase</keyword>
<comment type="caution">
    <text evidence="1">The sequence shown here is derived from an EMBL/GenBank/DDBJ whole genome shotgun (WGS) entry which is preliminary data.</text>
</comment>
<protein>
    <submittedName>
        <fullName evidence="1">Sulfotransferase family protein</fullName>
    </submittedName>
</protein>
<dbReference type="Gene3D" id="3.40.50.300">
    <property type="entry name" value="P-loop containing nucleotide triphosphate hydrolases"/>
    <property type="match status" value="1"/>
</dbReference>
<dbReference type="Pfam" id="PF13469">
    <property type="entry name" value="Sulfotransfer_3"/>
    <property type="match status" value="1"/>
</dbReference>
<dbReference type="RefSeq" id="WP_132647078.1">
    <property type="nucleotide sequence ID" value="NZ_CP181386.1"/>
</dbReference>
<accession>A0A4R2MBS9</accession>
<proteinExistence type="predicted"/>
<dbReference type="GO" id="GO:0016740">
    <property type="term" value="F:transferase activity"/>
    <property type="evidence" value="ECO:0007669"/>
    <property type="project" value="UniProtKB-KW"/>
</dbReference>
<dbReference type="InterPro" id="IPR027417">
    <property type="entry name" value="P-loop_NTPase"/>
</dbReference>
<organism evidence="1 2">
    <name type="scientific">Rubrivivax gelatinosus</name>
    <name type="common">Rhodocyclus gelatinosus</name>
    <name type="synonym">Rhodopseudomonas gelatinosa</name>
    <dbReference type="NCBI Taxonomy" id="28068"/>
    <lineage>
        <taxon>Bacteria</taxon>
        <taxon>Pseudomonadati</taxon>
        <taxon>Pseudomonadota</taxon>
        <taxon>Betaproteobacteria</taxon>
        <taxon>Burkholderiales</taxon>
        <taxon>Sphaerotilaceae</taxon>
        <taxon>Rubrivivax</taxon>
    </lineage>
</organism>
<gene>
    <name evidence="1" type="ORF">EV684_10697</name>
</gene>
<dbReference type="OrthoDB" id="9777890at2"/>
<evidence type="ECO:0000313" key="2">
    <source>
        <dbReference type="Proteomes" id="UP000295106"/>
    </source>
</evidence>
<dbReference type="SUPFAM" id="SSF52540">
    <property type="entry name" value="P-loop containing nucleoside triphosphate hydrolases"/>
    <property type="match status" value="1"/>
</dbReference>
<evidence type="ECO:0000313" key="1">
    <source>
        <dbReference type="EMBL" id="TCP02535.1"/>
    </source>
</evidence>